<organism evidence="1 2">
    <name type="scientific">Vespula vulgaris</name>
    <name type="common">Yellow jacket</name>
    <name type="synonym">Wasp</name>
    <dbReference type="NCBI Taxonomy" id="7454"/>
    <lineage>
        <taxon>Eukaryota</taxon>
        <taxon>Metazoa</taxon>
        <taxon>Ecdysozoa</taxon>
        <taxon>Arthropoda</taxon>
        <taxon>Hexapoda</taxon>
        <taxon>Insecta</taxon>
        <taxon>Pterygota</taxon>
        <taxon>Neoptera</taxon>
        <taxon>Endopterygota</taxon>
        <taxon>Hymenoptera</taxon>
        <taxon>Apocrita</taxon>
        <taxon>Aculeata</taxon>
        <taxon>Vespoidea</taxon>
        <taxon>Vespidae</taxon>
        <taxon>Vespinae</taxon>
        <taxon>Vespula</taxon>
    </lineage>
</organism>
<dbReference type="AlphaFoldDB" id="A0A834KBD4"/>
<proteinExistence type="predicted"/>
<evidence type="ECO:0000313" key="2">
    <source>
        <dbReference type="Proteomes" id="UP000614350"/>
    </source>
</evidence>
<protein>
    <submittedName>
        <fullName evidence="1">Uncharacterized protein</fullName>
    </submittedName>
</protein>
<dbReference type="EMBL" id="JACSEA010000004">
    <property type="protein sequence ID" value="KAF7402792.1"/>
    <property type="molecule type" value="Genomic_DNA"/>
</dbReference>
<accession>A0A834KBD4</accession>
<gene>
    <name evidence="1" type="ORF">HZH66_005059</name>
</gene>
<sequence>MQKYTRSSLFARTGAIETLDADLTGDLSSMEEANPSLMASLSLNDVRTAVSASPYGSKTMEISYLIAKPKIACLRANST</sequence>
<dbReference type="Proteomes" id="UP000614350">
    <property type="component" value="Unassembled WGS sequence"/>
</dbReference>
<comment type="caution">
    <text evidence="1">The sequence shown here is derived from an EMBL/GenBank/DDBJ whole genome shotgun (WGS) entry which is preliminary data.</text>
</comment>
<keyword evidence="2" id="KW-1185">Reference proteome</keyword>
<evidence type="ECO:0000313" key="1">
    <source>
        <dbReference type="EMBL" id="KAF7402792.1"/>
    </source>
</evidence>
<reference evidence="1" key="1">
    <citation type="journal article" date="2020" name="G3 (Bethesda)">
        <title>High-Quality Assemblies for Three Invasive Social Wasps from the &lt;i&gt;Vespula&lt;/i&gt; Genus.</title>
        <authorList>
            <person name="Harrop T.W.R."/>
            <person name="Guhlin J."/>
            <person name="McLaughlin G.M."/>
            <person name="Permina E."/>
            <person name="Stockwell P."/>
            <person name="Gilligan J."/>
            <person name="Le Lec M.F."/>
            <person name="Gruber M.A.M."/>
            <person name="Quinn O."/>
            <person name="Lovegrove M."/>
            <person name="Duncan E.J."/>
            <person name="Remnant E.J."/>
            <person name="Van Eeckhoven J."/>
            <person name="Graham B."/>
            <person name="Knapp R.A."/>
            <person name="Langford K.W."/>
            <person name="Kronenberg Z."/>
            <person name="Press M.O."/>
            <person name="Eacker S.M."/>
            <person name="Wilson-Rankin E.E."/>
            <person name="Purcell J."/>
            <person name="Lester P.J."/>
            <person name="Dearden P.K."/>
        </authorList>
    </citation>
    <scope>NUCLEOTIDE SEQUENCE</scope>
    <source>
        <strain evidence="1">Marl-1</strain>
    </source>
</reference>
<name>A0A834KBD4_VESVU</name>